<feature type="compositionally biased region" description="Acidic residues" evidence="1">
    <location>
        <begin position="100"/>
        <end position="114"/>
    </location>
</feature>
<feature type="region of interest" description="Disordered" evidence="1">
    <location>
        <begin position="61"/>
        <end position="82"/>
    </location>
</feature>
<evidence type="ECO:0000313" key="2">
    <source>
        <dbReference type="EMBL" id="MBW0511645.1"/>
    </source>
</evidence>
<protein>
    <submittedName>
        <fullName evidence="2">Uncharacterized protein</fullName>
    </submittedName>
</protein>
<gene>
    <name evidence="2" type="ORF">O181_051360</name>
</gene>
<accession>A0A9Q3HRR0</accession>
<feature type="region of interest" description="Disordered" evidence="1">
    <location>
        <begin position="98"/>
        <end position="136"/>
    </location>
</feature>
<reference evidence="2" key="1">
    <citation type="submission" date="2021-03" db="EMBL/GenBank/DDBJ databases">
        <title>Draft genome sequence of rust myrtle Austropuccinia psidii MF-1, a brazilian biotype.</title>
        <authorList>
            <person name="Quecine M.C."/>
            <person name="Pachon D.M.R."/>
            <person name="Bonatelli M.L."/>
            <person name="Correr F.H."/>
            <person name="Franceschini L.M."/>
            <person name="Leite T.F."/>
            <person name="Margarido G.R.A."/>
            <person name="Almeida C.A."/>
            <person name="Ferrarezi J.A."/>
            <person name="Labate C.A."/>
        </authorList>
    </citation>
    <scope>NUCLEOTIDE SEQUENCE</scope>
    <source>
        <strain evidence="2">MF-1</strain>
    </source>
</reference>
<dbReference type="EMBL" id="AVOT02022306">
    <property type="protein sequence ID" value="MBW0511645.1"/>
    <property type="molecule type" value="Genomic_DNA"/>
</dbReference>
<sequence>MPGELEHSIKCRCNQSCTLDEIANTLQNVRKTTNIGKYSPYKSSSFREKQPFRVDIRAKPKERKAELTKKKNSCHNRGSTDHYVNNCQKARKKVYTIEQVPEEESPPEDFESDSMGDAIRVHSDDDQDPKEEFLVE</sequence>
<proteinExistence type="predicted"/>
<comment type="caution">
    <text evidence="2">The sequence shown here is derived from an EMBL/GenBank/DDBJ whole genome shotgun (WGS) entry which is preliminary data.</text>
</comment>
<keyword evidence="3" id="KW-1185">Reference proteome</keyword>
<dbReference type="Proteomes" id="UP000765509">
    <property type="component" value="Unassembled WGS sequence"/>
</dbReference>
<evidence type="ECO:0000313" key="3">
    <source>
        <dbReference type="Proteomes" id="UP000765509"/>
    </source>
</evidence>
<organism evidence="2 3">
    <name type="scientific">Austropuccinia psidii MF-1</name>
    <dbReference type="NCBI Taxonomy" id="1389203"/>
    <lineage>
        <taxon>Eukaryota</taxon>
        <taxon>Fungi</taxon>
        <taxon>Dikarya</taxon>
        <taxon>Basidiomycota</taxon>
        <taxon>Pucciniomycotina</taxon>
        <taxon>Pucciniomycetes</taxon>
        <taxon>Pucciniales</taxon>
        <taxon>Sphaerophragmiaceae</taxon>
        <taxon>Austropuccinia</taxon>
    </lineage>
</organism>
<feature type="compositionally biased region" description="Basic and acidic residues" evidence="1">
    <location>
        <begin position="119"/>
        <end position="136"/>
    </location>
</feature>
<evidence type="ECO:0000256" key="1">
    <source>
        <dbReference type="SAM" id="MobiDB-lite"/>
    </source>
</evidence>
<name>A0A9Q3HRR0_9BASI</name>
<dbReference type="AlphaFoldDB" id="A0A9Q3HRR0"/>